<reference evidence="1 2" key="1">
    <citation type="submission" date="2015-09" db="EMBL/GenBank/DDBJ databases">
        <title>Draft genome of the parasitic nematode Teladorsagia circumcincta isolate WARC Sus (inbred).</title>
        <authorList>
            <person name="Mitreva M."/>
        </authorList>
    </citation>
    <scope>NUCLEOTIDE SEQUENCE [LARGE SCALE GENOMIC DNA]</scope>
    <source>
        <strain evidence="1 2">S</strain>
    </source>
</reference>
<dbReference type="OrthoDB" id="5802353at2759"/>
<evidence type="ECO:0000313" key="1">
    <source>
        <dbReference type="EMBL" id="PIO63608.1"/>
    </source>
</evidence>
<gene>
    <name evidence="1" type="ORF">TELCIR_14787</name>
</gene>
<sequence length="90" mass="10020">MNGIVTAQDLIAALASHHTRVTNDSVEELLTREGIKQEFERLRETTGCCSYHQKRPPTHRSRQLCALAKTDLLIGDEGEEDLAGQNMENG</sequence>
<organism evidence="1 2">
    <name type="scientific">Teladorsagia circumcincta</name>
    <name type="common">Brown stomach worm</name>
    <name type="synonym">Ostertagia circumcincta</name>
    <dbReference type="NCBI Taxonomy" id="45464"/>
    <lineage>
        <taxon>Eukaryota</taxon>
        <taxon>Metazoa</taxon>
        <taxon>Ecdysozoa</taxon>
        <taxon>Nematoda</taxon>
        <taxon>Chromadorea</taxon>
        <taxon>Rhabditida</taxon>
        <taxon>Rhabditina</taxon>
        <taxon>Rhabditomorpha</taxon>
        <taxon>Strongyloidea</taxon>
        <taxon>Trichostrongylidae</taxon>
        <taxon>Teladorsagia</taxon>
    </lineage>
</organism>
<evidence type="ECO:0000313" key="2">
    <source>
        <dbReference type="Proteomes" id="UP000230423"/>
    </source>
</evidence>
<name>A0A2G9U0A9_TELCI</name>
<dbReference type="AlphaFoldDB" id="A0A2G9U0A9"/>
<proteinExistence type="predicted"/>
<dbReference type="EMBL" id="KZ350724">
    <property type="protein sequence ID" value="PIO63608.1"/>
    <property type="molecule type" value="Genomic_DNA"/>
</dbReference>
<dbReference type="Proteomes" id="UP000230423">
    <property type="component" value="Unassembled WGS sequence"/>
</dbReference>
<accession>A0A2G9U0A9</accession>
<keyword evidence="2" id="KW-1185">Reference proteome</keyword>
<protein>
    <submittedName>
        <fullName evidence="1">Uncharacterized protein</fullName>
    </submittedName>
</protein>